<gene>
    <name evidence="1" type="ORF">J3D65DRAFT_476017</name>
</gene>
<comment type="caution">
    <text evidence="1">The sequence shown here is derived from an EMBL/GenBank/DDBJ whole genome shotgun (WGS) entry which is preliminary data.</text>
</comment>
<organism evidence="1 2">
    <name type="scientific">Phyllosticta citribraziliensis</name>
    <dbReference type="NCBI Taxonomy" id="989973"/>
    <lineage>
        <taxon>Eukaryota</taxon>
        <taxon>Fungi</taxon>
        <taxon>Dikarya</taxon>
        <taxon>Ascomycota</taxon>
        <taxon>Pezizomycotina</taxon>
        <taxon>Dothideomycetes</taxon>
        <taxon>Dothideomycetes incertae sedis</taxon>
        <taxon>Botryosphaeriales</taxon>
        <taxon>Phyllostictaceae</taxon>
        <taxon>Phyllosticta</taxon>
    </lineage>
</organism>
<dbReference type="EMBL" id="JBBPEH010000009">
    <property type="protein sequence ID" value="KAK7534165.1"/>
    <property type="molecule type" value="Genomic_DNA"/>
</dbReference>
<evidence type="ECO:0000313" key="2">
    <source>
        <dbReference type="Proteomes" id="UP001360953"/>
    </source>
</evidence>
<dbReference type="RefSeq" id="XP_066653204.1">
    <property type="nucleotide sequence ID" value="XM_066796534.1"/>
</dbReference>
<dbReference type="Proteomes" id="UP001360953">
    <property type="component" value="Unassembled WGS sequence"/>
</dbReference>
<evidence type="ECO:0000313" key="1">
    <source>
        <dbReference type="EMBL" id="KAK7534165.1"/>
    </source>
</evidence>
<keyword evidence="2" id="KW-1185">Reference proteome</keyword>
<protein>
    <submittedName>
        <fullName evidence="1">Uncharacterized protein</fullName>
    </submittedName>
</protein>
<reference evidence="1 2" key="1">
    <citation type="submission" date="2024-04" db="EMBL/GenBank/DDBJ databases">
        <title>Phyllosticta paracitricarpa is synonymous to the EU quarantine fungus P. citricarpa based on phylogenomic analyses.</title>
        <authorList>
            <consortium name="Lawrence Berkeley National Laboratory"/>
            <person name="Van ingen-buijs V.A."/>
            <person name="Van westerhoven A.C."/>
            <person name="Haridas S."/>
            <person name="Skiadas P."/>
            <person name="Martin F."/>
            <person name="Groenewald J.Z."/>
            <person name="Crous P.W."/>
            <person name="Seidl M.F."/>
        </authorList>
    </citation>
    <scope>NUCLEOTIDE SEQUENCE [LARGE SCALE GENOMIC DNA]</scope>
    <source>
        <strain evidence="1 2">CPC 17464</strain>
    </source>
</reference>
<proteinExistence type="predicted"/>
<sequence length="199" mass="21997">MLDLNPFAPCRRSAGKCSTIRDAQIESNTQQLPLTFSKNHLLFSSVSSSSNLLVLSHVPPLLSSITDRLTSSLIHNLVPCRSAIRSTRPRTCNAPFLPKPYPPTQPPVCLLPRLGHLLNRDTWPRIHADGNCEATSSPAFLVSPAIGAAQAKRNAAACGRVFDLGTRAVLSRLRYHTRARSLPWSILYASRQWRVHGMR</sequence>
<accession>A0ABR1LJT7</accession>
<dbReference type="GeneID" id="92029440"/>
<name>A0ABR1LJT7_9PEZI</name>